<dbReference type="Proteomes" id="UP001374584">
    <property type="component" value="Unassembled WGS sequence"/>
</dbReference>
<proteinExistence type="predicted"/>
<protein>
    <submittedName>
        <fullName evidence="1">Uncharacterized protein</fullName>
    </submittedName>
</protein>
<organism evidence="1 2">
    <name type="scientific">Phaseolus coccineus</name>
    <name type="common">Scarlet runner bean</name>
    <name type="synonym">Phaseolus multiflorus</name>
    <dbReference type="NCBI Taxonomy" id="3886"/>
    <lineage>
        <taxon>Eukaryota</taxon>
        <taxon>Viridiplantae</taxon>
        <taxon>Streptophyta</taxon>
        <taxon>Embryophyta</taxon>
        <taxon>Tracheophyta</taxon>
        <taxon>Spermatophyta</taxon>
        <taxon>Magnoliopsida</taxon>
        <taxon>eudicotyledons</taxon>
        <taxon>Gunneridae</taxon>
        <taxon>Pentapetalae</taxon>
        <taxon>rosids</taxon>
        <taxon>fabids</taxon>
        <taxon>Fabales</taxon>
        <taxon>Fabaceae</taxon>
        <taxon>Papilionoideae</taxon>
        <taxon>50 kb inversion clade</taxon>
        <taxon>NPAAA clade</taxon>
        <taxon>indigoferoid/millettioid clade</taxon>
        <taxon>Phaseoleae</taxon>
        <taxon>Phaseolus</taxon>
    </lineage>
</organism>
<accession>A0AAN9RFQ6</accession>
<name>A0AAN9RFQ6_PHACN</name>
<evidence type="ECO:0000313" key="1">
    <source>
        <dbReference type="EMBL" id="KAK7374435.1"/>
    </source>
</evidence>
<gene>
    <name evidence="1" type="ORF">VNO80_07865</name>
</gene>
<sequence>MGGKCERSHSISCSFGKNQGPGYYFLITDYWIFSCCHKVGFFGHNRDIFLWIDYIFASAMITNKNELRCTLWSYHW</sequence>
<evidence type="ECO:0000313" key="2">
    <source>
        <dbReference type="Proteomes" id="UP001374584"/>
    </source>
</evidence>
<dbReference type="EMBL" id="JAYMYR010000003">
    <property type="protein sequence ID" value="KAK7374435.1"/>
    <property type="molecule type" value="Genomic_DNA"/>
</dbReference>
<keyword evidence="2" id="KW-1185">Reference proteome</keyword>
<comment type="caution">
    <text evidence="1">The sequence shown here is derived from an EMBL/GenBank/DDBJ whole genome shotgun (WGS) entry which is preliminary data.</text>
</comment>
<reference evidence="1 2" key="1">
    <citation type="submission" date="2024-01" db="EMBL/GenBank/DDBJ databases">
        <title>The genomes of 5 underutilized Papilionoideae crops provide insights into root nodulation and disease resistanc.</title>
        <authorList>
            <person name="Jiang F."/>
        </authorList>
    </citation>
    <scope>NUCLEOTIDE SEQUENCE [LARGE SCALE GENOMIC DNA]</scope>
    <source>
        <strain evidence="1">JINMINGXINNONG_FW02</strain>
        <tissue evidence="1">Leaves</tissue>
    </source>
</reference>
<dbReference type="AlphaFoldDB" id="A0AAN9RFQ6"/>